<comment type="caution">
    <text evidence="2">The sequence shown here is derived from an EMBL/GenBank/DDBJ whole genome shotgun (WGS) entry which is preliminary data.</text>
</comment>
<dbReference type="Proteomes" id="UP000256269">
    <property type="component" value="Unassembled WGS sequence"/>
</dbReference>
<evidence type="ECO:0000313" key="3">
    <source>
        <dbReference type="Proteomes" id="UP000256269"/>
    </source>
</evidence>
<reference evidence="2 3" key="1">
    <citation type="submission" date="2018-08" db="EMBL/GenBank/DDBJ databases">
        <title>Genomic Encyclopedia of Archaeal and Bacterial Type Strains, Phase II (KMG-II): from individual species to whole genera.</title>
        <authorList>
            <person name="Goeker M."/>
        </authorList>
    </citation>
    <scope>NUCLEOTIDE SEQUENCE [LARGE SCALE GENOMIC DNA]</scope>
    <source>
        <strain evidence="2 3">DSM 45791</strain>
    </source>
</reference>
<name>A0A3E0H0K5_9PSEU</name>
<accession>A0A3E0H0K5</accession>
<feature type="non-terminal residue" evidence="2">
    <location>
        <position position="41"/>
    </location>
</feature>
<feature type="region of interest" description="Disordered" evidence="1">
    <location>
        <begin position="1"/>
        <end position="23"/>
    </location>
</feature>
<dbReference type="AlphaFoldDB" id="A0A3E0H0K5"/>
<organism evidence="2 3">
    <name type="scientific">Kutzneria buriramensis</name>
    <dbReference type="NCBI Taxonomy" id="1045776"/>
    <lineage>
        <taxon>Bacteria</taxon>
        <taxon>Bacillati</taxon>
        <taxon>Actinomycetota</taxon>
        <taxon>Actinomycetes</taxon>
        <taxon>Pseudonocardiales</taxon>
        <taxon>Pseudonocardiaceae</taxon>
        <taxon>Kutzneria</taxon>
    </lineage>
</organism>
<evidence type="ECO:0000256" key="1">
    <source>
        <dbReference type="SAM" id="MobiDB-lite"/>
    </source>
</evidence>
<gene>
    <name evidence="2" type="ORF">BCF44_1181</name>
</gene>
<proteinExistence type="predicted"/>
<protein>
    <submittedName>
        <fullName evidence="2">Uncharacterized protein</fullName>
    </submittedName>
</protein>
<evidence type="ECO:0000313" key="2">
    <source>
        <dbReference type="EMBL" id="REH35141.1"/>
    </source>
</evidence>
<keyword evidence="3" id="KW-1185">Reference proteome</keyword>
<sequence>MAGRCQRGRQTWFSSTTETTRQEPTMTTFATPAPISAVLTI</sequence>
<dbReference type="EMBL" id="QUNO01000018">
    <property type="protein sequence ID" value="REH35141.1"/>
    <property type="molecule type" value="Genomic_DNA"/>
</dbReference>